<dbReference type="eggNOG" id="KOG1502">
    <property type="taxonomic scope" value="Eukaryota"/>
</dbReference>
<evidence type="ECO:0000256" key="1">
    <source>
        <dbReference type="ARBA" id="ARBA00023002"/>
    </source>
</evidence>
<gene>
    <name evidence="4" type="ORF">HETIRDRAFT_442094</name>
</gene>
<keyword evidence="1" id="KW-0560">Oxidoreductase</keyword>
<dbReference type="GeneID" id="20675411"/>
<dbReference type="InterPro" id="IPR036291">
    <property type="entry name" value="NAD(P)-bd_dom_sf"/>
</dbReference>
<dbReference type="InParanoid" id="W4JUB5"/>
<dbReference type="OrthoDB" id="2735536at2759"/>
<evidence type="ECO:0000256" key="2">
    <source>
        <dbReference type="ARBA" id="ARBA00023445"/>
    </source>
</evidence>
<dbReference type="GO" id="GO:0016616">
    <property type="term" value="F:oxidoreductase activity, acting on the CH-OH group of donors, NAD or NADP as acceptor"/>
    <property type="evidence" value="ECO:0007669"/>
    <property type="project" value="TreeGrafter"/>
</dbReference>
<dbReference type="Gene3D" id="3.40.50.720">
    <property type="entry name" value="NAD(P)-binding Rossmann-like Domain"/>
    <property type="match status" value="1"/>
</dbReference>
<evidence type="ECO:0000259" key="3">
    <source>
        <dbReference type="Pfam" id="PF01370"/>
    </source>
</evidence>
<reference evidence="4 5" key="1">
    <citation type="journal article" date="2012" name="New Phytol.">
        <title>Insight into trade-off between wood decay and parasitism from the genome of a fungal forest pathogen.</title>
        <authorList>
            <person name="Olson A."/>
            <person name="Aerts A."/>
            <person name="Asiegbu F."/>
            <person name="Belbahri L."/>
            <person name="Bouzid O."/>
            <person name="Broberg A."/>
            <person name="Canback B."/>
            <person name="Coutinho P.M."/>
            <person name="Cullen D."/>
            <person name="Dalman K."/>
            <person name="Deflorio G."/>
            <person name="van Diepen L.T."/>
            <person name="Dunand C."/>
            <person name="Duplessis S."/>
            <person name="Durling M."/>
            <person name="Gonthier P."/>
            <person name="Grimwood J."/>
            <person name="Fossdal C.G."/>
            <person name="Hansson D."/>
            <person name="Henrissat B."/>
            <person name="Hietala A."/>
            <person name="Himmelstrand K."/>
            <person name="Hoffmeister D."/>
            <person name="Hogberg N."/>
            <person name="James T.Y."/>
            <person name="Karlsson M."/>
            <person name="Kohler A."/>
            <person name="Kues U."/>
            <person name="Lee Y.H."/>
            <person name="Lin Y.C."/>
            <person name="Lind M."/>
            <person name="Lindquist E."/>
            <person name="Lombard V."/>
            <person name="Lucas S."/>
            <person name="Lunden K."/>
            <person name="Morin E."/>
            <person name="Murat C."/>
            <person name="Park J."/>
            <person name="Raffaello T."/>
            <person name="Rouze P."/>
            <person name="Salamov A."/>
            <person name="Schmutz J."/>
            <person name="Solheim H."/>
            <person name="Stahlberg J."/>
            <person name="Velez H."/>
            <person name="de Vries R.P."/>
            <person name="Wiebenga A."/>
            <person name="Woodward S."/>
            <person name="Yakovlev I."/>
            <person name="Garbelotto M."/>
            <person name="Martin F."/>
            <person name="Grigoriev I.V."/>
            <person name="Stenlid J."/>
        </authorList>
    </citation>
    <scope>NUCLEOTIDE SEQUENCE [LARGE SCALE GENOMIC DNA]</scope>
    <source>
        <strain evidence="4 5">TC 32-1</strain>
    </source>
</reference>
<comment type="similarity">
    <text evidence="2">Belongs to the NAD(P)-dependent epimerase/dehydratase family. Dihydroflavonol-4-reductase subfamily.</text>
</comment>
<protein>
    <recommendedName>
        <fullName evidence="3">NAD-dependent epimerase/dehydratase domain-containing protein</fullName>
    </recommendedName>
</protein>
<dbReference type="HOGENOM" id="CLU_007383_9_2_1"/>
<dbReference type="EMBL" id="KI925464">
    <property type="protein sequence ID" value="ETW76675.1"/>
    <property type="molecule type" value="Genomic_DNA"/>
</dbReference>
<dbReference type="SUPFAM" id="SSF51735">
    <property type="entry name" value="NAD(P)-binding Rossmann-fold domains"/>
    <property type="match status" value="1"/>
</dbReference>
<name>W4JUB5_HETIT</name>
<dbReference type="PANTHER" id="PTHR10366:SF564">
    <property type="entry name" value="STEROL-4-ALPHA-CARBOXYLATE 3-DEHYDROGENASE, DECARBOXYLATING"/>
    <property type="match status" value="1"/>
</dbReference>
<organism evidence="4 5">
    <name type="scientific">Heterobasidion irregulare (strain TC 32-1)</name>
    <dbReference type="NCBI Taxonomy" id="747525"/>
    <lineage>
        <taxon>Eukaryota</taxon>
        <taxon>Fungi</taxon>
        <taxon>Dikarya</taxon>
        <taxon>Basidiomycota</taxon>
        <taxon>Agaricomycotina</taxon>
        <taxon>Agaricomycetes</taxon>
        <taxon>Russulales</taxon>
        <taxon>Bondarzewiaceae</taxon>
        <taxon>Heterobasidion</taxon>
        <taxon>Heterobasidion annosum species complex</taxon>
    </lineage>
</organism>
<dbReference type="RefSeq" id="XP_009551555.1">
    <property type="nucleotide sequence ID" value="XM_009553260.1"/>
</dbReference>
<accession>W4JUB5</accession>
<evidence type="ECO:0000313" key="4">
    <source>
        <dbReference type="EMBL" id="ETW76675.1"/>
    </source>
</evidence>
<dbReference type="PANTHER" id="PTHR10366">
    <property type="entry name" value="NAD DEPENDENT EPIMERASE/DEHYDRATASE"/>
    <property type="match status" value="1"/>
</dbReference>
<dbReference type="InterPro" id="IPR050425">
    <property type="entry name" value="NAD(P)_dehydrat-like"/>
</dbReference>
<dbReference type="STRING" id="747525.W4JUB5"/>
<dbReference type="Pfam" id="PF01370">
    <property type="entry name" value="Epimerase"/>
    <property type="match status" value="1"/>
</dbReference>
<sequence>MSRILVTGASGFLGSVVVDQLLAADYKVRGTVRSSKADRVKKAYASFGDKFEITVVDDLATSDLTAAFQGVTALIHVGSPLAGSAVAEEVLKSAISGTERVLDFAVKAGVKKVVVTSSVAAMTQPSDMFVDRTFDETEWNPMTYEEASKPEASGFEVYCASKKLAEEVVWKFAKEHPNIDFATVNPSFLYGPSGRGQVLDSPANGTNAMVYALIKGPKGRPIPNQVLFPNFIHVADAAKAHVLALAAPPSKTPKRLIVNGGSVTWKQAAQYLAESRPDLKDRLPVITGDEKVPEVWAKFDTSSAERLIGLKDYINWKETISSTIDDILEREKAFGVAVL</sequence>
<proteinExistence type="inferred from homology"/>
<evidence type="ECO:0000313" key="5">
    <source>
        <dbReference type="Proteomes" id="UP000030671"/>
    </source>
</evidence>
<keyword evidence="5" id="KW-1185">Reference proteome</keyword>
<dbReference type="KEGG" id="hir:HETIRDRAFT_442094"/>
<dbReference type="InterPro" id="IPR001509">
    <property type="entry name" value="Epimerase_deHydtase"/>
</dbReference>
<feature type="domain" description="NAD-dependent epimerase/dehydratase" evidence="3">
    <location>
        <begin position="4"/>
        <end position="254"/>
    </location>
</feature>
<dbReference type="AlphaFoldDB" id="W4JUB5"/>
<dbReference type="Proteomes" id="UP000030671">
    <property type="component" value="Unassembled WGS sequence"/>
</dbReference>